<dbReference type="PROSITE" id="PS00028">
    <property type="entry name" value="ZINC_FINGER_C2H2_1"/>
    <property type="match status" value="2"/>
</dbReference>
<evidence type="ECO:0000256" key="5">
    <source>
        <dbReference type="ARBA" id="ARBA00022833"/>
    </source>
</evidence>
<dbReference type="EMBL" id="CAJNJQ010006463">
    <property type="protein sequence ID" value="CAE7228877.1"/>
    <property type="molecule type" value="Genomic_DNA"/>
</dbReference>
<dbReference type="InterPro" id="IPR013087">
    <property type="entry name" value="Znf_C2H2_type"/>
</dbReference>
<dbReference type="GO" id="GO:0000978">
    <property type="term" value="F:RNA polymerase II cis-regulatory region sequence-specific DNA binding"/>
    <property type="evidence" value="ECO:0007669"/>
    <property type="project" value="TreeGrafter"/>
</dbReference>
<keyword evidence="6" id="KW-0805">Transcription regulation</keyword>
<dbReference type="InterPro" id="IPR051565">
    <property type="entry name" value="Sal_C2H2-zinc-finger"/>
</dbReference>
<dbReference type="InterPro" id="IPR036236">
    <property type="entry name" value="Znf_C2H2_sf"/>
</dbReference>
<evidence type="ECO:0000313" key="14">
    <source>
        <dbReference type="Proteomes" id="UP000663827"/>
    </source>
</evidence>
<keyword evidence="7" id="KW-0804">Transcription</keyword>
<comment type="caution">
    <text evidence="13">The sequence shown here is derived from an EMBL/GenBank/DDBJ whole genome shotgun (WGS) entry which is preliminary data.</text>
</comment>
<protein>
    <recommendedName>
        <fullName evidence="12">C2H2-type domain-containing protein</fullName>
    </recommendedName>
</protein>
<evidence type="ECO:0000256" key="9">
    <source>
        <dbReference type="ARBA" id="ARBA00038474"/>
    </source>
</evidence>
<evidence type="ECO:0000256" key="7">
    <source>
        <dbReference type="ARBA" id="ARBA00023163"/>
    </source>
</evidence>
<dbReference type="PROSITE" id="PS50157">
    <property type="entry name" value="ZINC_FINGER_C2H2_2"/>
    <property type="match status" value="2"/>
</dbReference>
<keyword evidence="4 10" id="KW-0863">Zinc-finger</keyword>
<evidence type="ECO:0000313" key="13">
    <source>
        <dbReference type="EMBL" id="CAE7228877.1"/>
    </source>
</evidence>
<dbReference type="AlphaFoldDB" id="A0A8H3EFF1"/>
<accession>A0A8H3EFF1</accession>
<comment type="subcellular location">
    <subcellularLocation>
        <location evidence="1">Nucleus</location>
    </subcellularLocation>
</comment>
<evidence type="ECO:0000256" key="3">
    <source>
        <dbReference type="ARBA" id="ARBA00022737"/>
    </source>
</evidence>
<feature type="domain" description="C2H2-type" evidence="12">
    <location>
        <begin position="214"/>
        <end position="237"/>
    </location>
</feature>
<proteinExistence type="inferred from homology"/>
<dbReference type="GO" id="GO:0000981">
    <property type="term" value="F:DNA-binding transcription factor activity, RNA polymerase II-specific"/>
    <property type="evidence" value="ECO:0007669"/>
    <property type="project" value="TreeGrafter"/>
</dbReference>
<dbReference type="Proteomes" id="UP000663827">
    <property type="component" value="Unassembled WGS sequence"/>
</dbReference>
<comment type="similarity">
    <text evidence="9">Belongs to the sal C2H2-type zinc-finger protein family.</text>
</comment>
<reference evidence="13" key="1">
    <citation type="submission" date="2021-01" db="EMBL/GenBank/DDBJ databases">
        <authorList>
            <person name="Kaushik A."/>
        </authorList>
    </citation>
    <scope>NUCLEOTIDE SEQUENCE</scope>
    <source>
        <strain evidence="13">AG5</strain>
    </source>
</reference>
<dbReference type="PANTHER" id="PTHR23233:SF84">
    <property type="entry name" value="FI23031P1"/>
    <property type="match status" value="1"/>
</dbReference>
<dbReference type="PANTHER" id="PTHR23233">
    <property type="entry name" value="SAL-LIKE PROTEIN"/>
    <property type="match status" value="1"/>
</dbReference>
<feature type="domain" description="C2H2-type" evidence="12">
    <location>
        <begin position="186"/>
        <end position="213"/>
    </location>
</feature>
<dbReference type="Gene3D" id="3.30.160.60">
    <property type="entry name" value="Classic Zinc Finger"/>
    <property type="match status" value="1"/>
</dbReference>
<dbReference type="Pfam" id="PF00096">
    <property type="entry name" value="zf-C2H2"/>
    <property type="match status" value="2"/>
</dbReference>
<organism evidence="13 14">
    <name type="scientific">Rhizoctonia solani</name>
    <dbReference type="NCBI Taxonomy" id="456999"/>
    <lineage>
        <taxon>Eukaryota</taxon>
        <taxon>Fungi</taxon>
        <taxon>Dikarya</taxon>
        <taxon>Basidiomycota</taxon>
        <taxon>Agaricomycotina</taxon>
        <taxon>Agaricomycetes</taxon>
        <taxon>Cantharellales</taxon>
        <taxon>Ceratobasidiaceae</taxon>
        <taxon>Rhizoctonia</taxon>
    </lineage>
</organism>
<evidence type="ECO:0000256" key="1">
    <source>
        <dbReference type="ARBA" id="ARBA00004123"/>
    </source>
</evidence>
<keyword evidence="2" id="KW-0479">Metal-binding</keyword>
<evidence type="ECO:0000259" key="12">
    <source>
        <dbReference type="PROSITE" id="PS50157"/>
    </source>
</evidence>
<keyword evidence="5" id="KW-0862">Zinc</keyword>
<dbReference type="GO" id="GO:0005634">
    <property type="term" value="C:nucleus"/>
    <property type="evidence" value="ECO:0007669"/>
    <property type="project" value="UniProtKB-SubCell"/>
</dbReference>
<feature type="region of interest" description="Disordered" evidence="11">
    <location>
        <begin position="164"/>
        <end position="186"/>
    </location>
</feature>
<evidence type="ECO:0000256" key="11">
    <source>
        <dbReference type="SAM" id="MobiDB-lite"/>
    </source>
</evidence>
<sequence>MSGRSVSKEHHNGINSSLIPRERFHIGTGESIWDASSGSYDLQGAGQLYNQDIVEPLAAALEDPLGQLYWLSDTPNVPNLPDQFQAGIGSHELYHGSAHASYLIHNQTAPAHPNRANQTIPSSINCPGTFTPRLDPTAYCQEQYSYDHPRQSIAPLSPIRTRLDPSMLAGSEPQSPTGNHRSRRPNVCHICGKEVRRPGVLEDHVNSHTGHRPHECPYCPRVFTTKSNMQRHVGNFHGSGVGR</sequence>
<name>A0A8H3EFF1_9AGAM</name>
<evidence type="ECO:0000256" key="10">
    <source>
        <dbReference type="PROSITE-ProRule" id="PRU00042"/>
    </source>
</evidence>
<keyword evidence="8" id="KW-0539">Nucleus</keyword>
<evidence type="ECO:0000256" key="4">
    <source>
        <dbReference type="ARBA" id="ARBA00022771"/>
    </source>
</evidence>
<evidence type="ECO:0000256" key="8">
    <source>
        <dbReference type="ARBA" id="ARBA00023242"/>
    </source>
</evidence>
<evidence type="ECO:0000256" key="6">
    <source>
        <dbReference type="ARBA" id="ARBA00023015"/>
    </source>
</evidence>
<evidence type="ECO:0000256" key="2">
    <source>
        <dbReference type="ARBA" id="ARBA00022723"/>
    </source>
</evidence>
<keyword evidence="3" id="KW-0677">Repeat</keyword>
<dbReference type="GO" id="GO:0008270">
    <property type="term" value="F:zinc ion binding"/>
    <property type="evidence" value="ECO:0007669"/>
    <property type="project" value="UniProtKB-KW"/>
</dbReference>
<gene>
    <name evidence="13" type="ORF">RDB_LOCUS181233</name>
</gene>
<dbReference type="SUPFAM" id="SSF57667">
    <property type="entry name" value="beta-beta-alpha zinc fingers"/>
    <property type="match status" value="1"/>
</dbReference>
<dbReference type="SMART" id="SM00355">
    <property type="entry name" value="ZnF_C2H2"/>
    <property type="match status" value="2"/>
</dbReference>